<evidence type="ECO:0000256" key="9">
    <source>
        <dbReference type="ARBA" id="ARBA00048792"/>
    </source>
</evidence>
<dbReference type="GO" id="GO:0051536">
    <property type="term" value="F:iron-sulfur cluster binding"/>
    <property type="evidence" value="ECO:0007669"/>
    <property type="project" value="UniProtKB-KW"/>
</dbReference>
<dbReference type="InterPro" id="IPR017896">
    <property type="entry name" value="4Fe4S_Fe-S-bd"/>
</dbReference>
<accession>A0A523TAV0</accession>
<dbReference type="GO" id="GO:0002058">
    <property type="term" value="F:uracil binding"/>
    <property type="evidence" value="ECO:0007669"/>
    <property type="project" value="TreeGrafter"/>
</dbReference>
<dbReference type="Gene3D" id="3.20.20.70">
    <property type="entry name" value="Aldolase class I"/>
    <property type="match status" value="1"/>
</dbReference>
<dbReference type="PANTHER" id="PTHR43073">
    <property type="entry name" value="DIHYDROPYRIMIDINE DEHYDROGENASE [NADP(+)]"/>
    <property type="match status" value="1"/>
</dbReference>
<feature type="domain" description="4Fe-4S ferredoxin-type" evidence="13">
    <location>
        <begin position="403"/>
        <end position="431"/>
    </location>
</feature>
<evidence type="ECO:0000256" key="5">
    <source>
        <dbReference type="ARBA" id="ARBA00023014"/>
    </source>
</evidence>
<gene>
    <name evidence="14" type="ORF">E3J68_04285</name>
</gene>
<dbReference type="InterPro" id="IPR017900">
    <property type="entry name" value="4Fe4S_Fe_S_CS"/>
</dbReference>
<reference evidence="14 15" key="1">
    <citation type="submission" date="2019-03" db="EMBL/GenBank/DDBJ databases">
        <title>Metabolic potential of uncultured bacteria and archaea associated with petroleum seepage in deep-sea sediments.</title>
        <authorList>
            <person name="Dong X."/>
            <person name="Hubert C."/>
        </authorList>
    </citation>
    <scope>NUCLEOTIDE SEQUENCE [LARGE SCALE GENOMIC DNA]</scope>
    <source>
        <strain evidence="14">E44_bin3</strain>
    </source>
</reference>
<evidence type="ECO:0000256" key="10">
    <source>
        <dbReference type="ARBA" id="ARBA00049578"/>
    </source>
</evidence>
<comment type="subunit">
    <text evidence="11">Heterotetramer of 2 PreA and 2 PreT subunits.</text>
</comment>
<evidence type="ECO:0000256" key="7">
    <source>
        <dbReference type="ARBA" id="ARBA00032722"/>
    </source>
</evidence>
<dbReference type="SUPFAM" id="SSF51395">
    <property type="entry name" value="FMN-linked oxidoreductases"/>
    <property type="match status" value="1"/>
</dbReference>
<dbReference type="PROSITE" id="PS51379">
    <property type="entry name" value="4FE4S_FER_2"/>
    <property type="match status" value="2"/>
</dbReference>
<dbReference type="GO" id="GO:0006210">
    <property type="term" value="P:thymine catabolic process"/>
    <property type="evidence" value="ECO:0007669"/>
    <property type="project" value="TreeGrafter"/>
</dbReference>
<comment type="function">
    <text evidence="10">Involved in pyrimidine base degradation. Catalyzes physiologically the reduction of uracil to 5,6-dihydrouracil (DHU) by using NADH as a specific cosubstrate. It also catalyzes the reverse reaction and the reduction of thymine to 5,6-dihydrothymine (DHT).</text>
</comment>
<dbReference type="InterPro" id="IPR013785">
    <property type="entry name" value="Aldolase_TIM"/>
</dbReference>
<evidence type="ECO:0000313" key="14">
    <source>
        <dbReference type="EMBL" id="TET27437.1"/>
    </source>
</evidence>
<evidence type="ECO:0000256" key="12">
    <source>
        <dbReference type="ARBA" id="ARBA00049728"/>
    </source>
</evidence>
<name>A0A523TAV0_UNCAE</name>
<evidence type="ECO:0000256" key="2">
    <source>
        <dbReference type="ARBA" id="ARBA00022723"/>
    </source>
</evidence>
<keyword evidence="2" id="KW-0479">Metal-binding</keyword>
<dbReference type="GO" id="GO:0004159">
    <property type="term" value="F:dihydropyrimidine dehydrogenase (NAD+) activity"/>
    <property type="evidence" value="ECO:0007669"/>
    <property type="project" value="UniProtKB-EC"/>
</dbReference>
<comment type="catalytic activity">
    <reaction evidence="9">
        <text>5,6-dihydrouracil + NAD(+) = uracil + NADH + H(+)</text>
        <dbReference type="Rhea" id="RHEA:20189"/>
        <dbReference type="ChEBI" id="CHEBI:15378"/>
        <dbReference type="ChEBI" id="CHEBI:15901"/>
        <dbReference type="ChEBI" id="CHEBI:17568"/>
        <dbReference type="ChEBI" id="CHEBI:57540"/>
        <dbReference type="ChEBI" id="CHEBI:57945"/>
        <dbReference type="EC" id="1.3.1.1"/>
    </reaction>
</comment>
<dbReference type="EC" id="1.3.1.1" evidence="12"/>
<dbReference type="InterPro" id="IPR005720">
    <property type="entry name" value="Dihydroorotate_DH_cat"/>
</dbReference>
<organism evidence="14 15">
    <name type="scientific">Aerophobetes bacterium</name>
    <dbReference type="NCBI Taxonomy" id="2030807"/>
    <lineage>
        <taxon>Bacteria</taxon>
        <taxon>Candidatus Aerophobota</taxon>
    </lineage>
</organism>
<evidence type="ECO:0000256" key="6">
    <source>
        <dbReference type="ARBA" id="ARBA00030119"/>
    </source>
</evidence>
<dbReference type="PANTHER" id="PTHR43073:SF2">
    <property type="entry name" value="DIHYDROPYRIMIDINE DEHYDROGENASE [NADP(+)]"/>
    <property type="match status" value="1"/>
</dbReference>
<evidence type="ECO:0000313" key="15">
    <source>
        <dbReference type="Proteomes" id="UP000316517"/>
    </source>
</evidence>
<feature type="domain" description="4Fe-4S ferredoxin-type" evidence="13">
    <location>
        <begin position="374"/>
        <end position="402"/>
    </location>
</feature>
<dbReference type="Proteomes" id="UP000316517">
    <property type="component" value="Unassembled WGS sequence"/>
</dbReference>
<evidence type="ECO:0000256" key="1">
    <source>
        <dbReference type="ARBA" id="ARBA00010804"/>
    </source>
</evidence>
<comment type="caution">
    <text evidence="14">The sequence shown here is derived from an EMBL/GenBank/DDBJ whole genome shotgun (WGS) entry which is preliminary data.</text>
</comment>
<keyword evidence="5" id="KW-0411">Iron-sulfur</keyword>
<evidence type="ECO:0000256" key="11">
    <source>
        <dbReference type="ARBA" id="ARBA00049714"/>
    </source>
</evidence>
<protein>
    <recommendedName>
        <fullName evidence="12">dihydrouracil dehydrogenase (NAD(+))</fullName>
        <ecNumber evidence="12">1.3.1.1</ecNumber>
    </recommendedName>
    <alternativeName>
        <fullName evidence="7">Dihydrothymine dehydrogenase</fullName>
    </alternativeName>
    <alternativeName>
        <fullName evidence="6">Dihydrouracil dehydrogenase</fullName>
    </alternativeName>
</protein>
<keyword evidence="4" id="KW-0408">Iron</keyword>
<dbReference type="GO" id="GO:0006212">
    <property type="term" value="P:uracil catabolic process"/>
    <property type="evidence" value="ECO:0007669"/>
    <property type="project" value="TreeGrafter"/>
</dbReference>
<evidence type="ECO:0000256" key="3">
    <source>
        <dbReference type="ARBA" id="ARBA00023002"/>
    </source>
</evidence>
<evidence type="ECO:0000259" key="13">
    <source>
        <dbReference type="PROSITE" id="PS51379"/>
    </source>
</evidence>
<comment type="similarity">
    <text evidence="1">Belongs to the dihydropyrimidine dehydrogenase family.</text>
</comment>
<comment type="catalytic activity">
    <reaction evidence="8">
        <text>5,6-dihydrothymine + NAD(+) = thymine + NADH + H(+)</text>
        <dbReference type="Rhea" id="RHEA:28791"/>
        <dbReference type="ChEBI" id="CHEBI:15378"/>
        <dbReference type="ChEBI" id="CHEBI:17821"/>
        <dbReference type="ChEBI" id="CHEBI:27468"/>
        <dbReference type="ChEBI" id="CHEBI:57540"/>
        <dbReference type="ChEBI" id="CHEBI:57945"/>
        <dbReference type="EC" id="1.3.1.1"/>
    </reaction>
</comment>
<dbReference type="SUPFAM" id="SSF54862">
    <property type="entry name" value="4Fe-4S ferredoxins"/>
    <property type="match status" value="1"/>
</dbReference>
<dbReference type="Gene3D" id="3.30.70.20">
    <property type="match status" value="1"/>
</dbReference>
<dbReference type="GO" id="GO:0050661">
    <property type="term" value="F:NADP binding"/>
    <property type="evidence" value="ECO:0007669"/>
    <property type="project" value="TreeGrafter"/>
</dbReference>
<dbReference type="EMBL" id="SOJT01000185">
    <property type="protein sequence ID" value="TET27437.1"/>
    <property type="molecule type" value="Genomic_DNA"/>
</dbReference>
<evidence type="ECO:0000256" key="4">
    <source>
        <dbReference type="ARBA" id="ARBA00023004"/>
    </source>
</evidence>
<dbReference type="GO" id="GO:0046872">
    <property type="term" value="F:metal ion binding"/>
    <property type="evidence" value="ECO:0007669"/>
    <property type="project" value="UniProtKB-KW"/>
</dbReference>
<proteinExistence type="inferred from homology"/>
<dbReference type="AlphaFoldDB" id="A0A523TAV0"/>
<keyword evidence="3" id="KW-0560">Oxidoreductase</keyword>
<evidence type="ECO:0000256" key="8">
    <source>
        <dbReference type="ARBA" id="ARBA00047685"/>
    </source>
</evidence>
<sequence length="432" mass="47227">MEKISEIDLSTTLAGVKMRSPLGVSPHNLDKPWFPGKKAAELFKKYIDAGAGFIYIPAIVPGKPSQAEKNLDFATLFGSQQYVGRWLKIKVDGKSVLGHIYTAKNLFNFLPWAEELMQNIKPHLPPDVPVVAQVLVHDPDPEKWARHTEKVASLGADLIELNTGCPVGAMGHIDARNLPPEAKWGMLMGAAPEILLPVLKAVVEATNLPVGFKLSPEVGYPKMLHLVEESVKIGIRYIVTTHKYFAVAPPDIWHHGVGKFPALEANCLADFGGSALRFSMYKATALVSKHFPQIDTFAGGGIVSPEHVVEAIMLGASACQTLTGIVSGGIKLLTRTNEWLDKYMRKCSYAKIEDFKGIGLQHLRASTEAQFYYYVAQPDLGLCTGCGKCAESYCPAISMQKGKPVVEARYCSCCAMCNFICPVDAFNYVPRS</sequence>
<dbReference type="GO" id="GO:0005737">
    <property type="term" value="C:cytoplasm"/>
    <property type="evidence" value="ECO:0007669"/>
    <property type="project" value="InterPro"/>
</dbReference>
<dbReference type="PROSITE" id="PS00198">
    <property type="entry name" value="4FE4S_FER_1"/>
    <property type="match status" value="1"/>
</dbReference>
<dbReference type="Pfam" id="PF01180">
    <property type="entry name" value="DHO_dh"/>
    <property type="match status" value="1"/>
</dbReference>